<accession>A0A1Z4MWT8</accession>
<evidence type="ECO:0000313" key="2">
    <source>
        <dbReference type="Proteomes" id="UP000218785"/>
    </source>
</evidence>
<dbReference type="AlphaFoldDB" id="A0A1Z4MWT8"/>
<keyword evidence="2" id="KW-1185">Reference proteome</keyword>
<evidence type="ECO:0000313" key="1">
    <source>
        <dbReference type="EMBL" id="BAY97938.1"/>
    </source>
</evidence>
<dbReference type="GO" id="GO:0016740">
    <property type="term" value="F:transferase activity"/>
    <property type="evidence" value="ECO:0007669"/>
    <property type="project" value="UniProtKB-KW"/>
</dbReference>
<dbReference type="KEGG" id="ttq:NIES37_18860"/>
<gene>
    <name evidence="1" type="ORF">NIES37_18860</name>
</gene>
<organism evidence="1 2">
    <name type="scientific">Tolypothrix tenuis PCC 7101</name>
    <dbReference type="NCBI Taxonomy" id="231146"/>
    <lineage>
        <taxon>Bacteria</taxon>
        <taxon>Bacillati</taxon>
        <taxon>Cyanobacteriota</taxon>
        <taxon>Cyanophyceae</taxon>
        <taxon>Nostocales</taxon>
        <taxon>Tolypothrichaceae</taxon>
        <taxon>Tolypothrix</taxon>
    </lineage>
</organism>
<dbReference type="InterPro" id="IPR029063">
    <property type="entry name" value="SAM-dependent_MTases_sf"/>
</dbReference>
<keyword evidence="1" id="KW-0808">Transferase</keyword>
<dbReference type="RefSeq" id="WP_096574992.1">
    <property type="nucleotide sequence ID" value="NZ_CAWNJS010000001.1"/>
</dbReference>
<dbReference type="SUPFAM" id="SSF53335">
    <property type="entry name" value="S-adenosyl-L-methionine-dependent methyltransferases"/>
    <property type="match status" value="1"/>
</dbReference>
<sequence>MIKNCPICSSKRDVYFKATIINKYEVSYLYCNNCGLLQTEYPYWLEEAYSSAIADADTGLVARNIAISKRLACIIFFFFDPQGRYLDVAGGYGMLTRLMRDIGFDFYWSDLYCENILAKGFEASTTTNEFCAITAFEVLEHIYNPIEFIQKSIKDAGTSTIIFSTDLFEGNPPKPENWWYYAFNTGQHISFYQARTIQFIADKLSMFFYSYKTIHILTYKQINHHILLRIMAGRLGNIGYEYVRKRMNSKILTDHKNLLRNL</sequence>
<name>A0A1Z4MWT8_9CYAN</name>
<dbReference type="Gene3D" id="3.40.50.150">
    <property type="entry name" value="Vaccinia Virus protein VP39"/>
    <property type="match status" value="1"/>
</dbReference>
<dbReference type="Pfam" id="PF13489">
    <property type="entry name" value="Methyltransf_23"/>
    <property type="match status" value="1"/>
</dbReference>
<protein>
    <submittedName>
        <fullName evidence="1">Putative glycosyl transferase</fullName>
    </submittedName>
</protein>
<proteinExistence type="predicted"/>
<dbReference type="EMBL" id="AP018248">
    <property type="protein sequence ID" value="BAY97938.1"/>
    <property type="molecule type" value="Genomic_DNA"/>
</dbReference>
<dbReference type="Proteomes" id="UP000218785">
    <property type="component" value="Chromosome"/>
</dbReference>
<reference evidence="1 2" key="1">
    <citation type="submission" date="2017-06" db="EMBL/GenBank/DDBJ databases">
        <title>Genome sequencing of cyanobaciteial culture collection at National Institute for Environmental Studies (NIES).</title>
        <authorList>
            <person name="Hirose Y."/>
            <person name="Shimura Y."/>
            <person name="Fujisawa T."/>
            <person name="Nakamura Y."/>
            <person name="Kawachi M."/>
        </authorList>
    </citation>
    <scope>NUCLEOTIDE SEQUENCE [LARGE SCALE GENOMIC DNA]</scope>
    <source>
        <strain evidence="1 2">NIES-37</strain>
    </source>
</reference>